<protein>
    <submittedName>
        <fullName evidence="1">Uncharacterized protein</fullName>
    </submittedName>
</protein>
<dbReference type="Proteomes" id="UP000184121">
    <property type="component" value="Unassembled WGS sequence"/>
</dbReference>
<name>A0A1M7DHE3_9FLAO</name>
<keyword evidence="2" id="KW-1185">Reference proteome</keyword>
<proteinExistence type="predicted"/>
<gene>
    <name evidence="1" type="ORF">SAMN05444366_1549</name>
</gene>
<evidence type="ECO:0000313" key="2">
    <source>
        <dbReference type="Proteomes" id="UP000184121"/>
    </source>
</evidence>
<dbReference type="AlphaFoldDB" id="A0A1M7DHE3"/>
<accession>A0A1M7DHE3</accession>
<dbReference type="EMBL" id="FRBY01000002">
    <property type="protein sequence ID" value="SHL78589.1"/>
    <property type="molecule type" value="Genomic_DNA"/>
</dbReference>
<reference evidence="2" key="1">
    <citation type="submission" date="2016-11" db="EMBL/GenBank/DDBJ databases">
        <authorList>
            <person name="Varghese N."/>
            <person name="Submissions S."/>
        </authorList>
    </citation>
    <scope>NUCLEOTIDE SEQUENCE [LARGE SCALE GENOMIC DNA]</scope>
    <source>
        <strain evidence="2">DSM 1811</strain>
    </source>
</reference>
<evidence type="ECO:0000313" key="1">
    <source>
        <dbReference type="EMBL" id="SHL78589.1"/>
    </source>
</evidence>
<organism evidence="1 2">
    <name type="scientific">Flavobacterium saccharophilum</name>
    <dbReference type="NCBI Taxonomy" id="29534"/>
    <lineage>
        <taxon>Bacteria</taxon>
        <taxon>Pseudomonadati</taxon>
        <taxon>Bacteroidota</taxon>
        <taxon>Flavobacteriia</taxon>
        <taxon>Flavobacteriales</taxon>
        <taxon>Flavobacteriaceae</taxon>
        <taxon>Flavobacterium</taxon>
    </lineage>
</organism>
<sequence>MQKNKKLNLFFTSIPFTKKLSAINSDKKNRTLSLHYKKVFYNGNKVLTRI</sequence>